<evidence type="ECO:0000256" key="2">
    <source>
        <dbReference type="ARBA" id="ARBA00022980"/>
    </source>
</evidence>
<keyword evidence="3 4" id="KW-0687">Ribonucleoprotein</keyword>
<gene>
    <name evidence="5" type="ORF">SSP0437_LOCUS2960</name>
</gene>
<evidence type="ECO:0008006" key="6">
    <source>
        <dbReference type="Google" id="ProtNLM"/>
    </source>
</evidence>
<name>A0A7S1V9X4_9EUKA</name>
<comment type="similarity">
    <text evidence="1 4">Belongs to the universal ribosomal protein uL22 family.</text>
</comment>
<reference evidence="5" key="1">
    <citation type="submission" date="2021-01" db="EMBL/GenBank/DDBJ databases">
        <authorList>
            <person name="Corre E."/>
            <person name="Pelletier E."/>
            <person name="Niang G."/>
            <person name="Scheremetjew M."/>
            <person name="Finn R."/>
            <person name="Kale V."/>
            <person name="Holt S."/>
            <person name="Cochrane G."/>
            <person name="Meng A."/>
            <person name="Brown T."/>
            <person name="Cohen L."/>
        </authorList>
    </citation>
    <scope>NUCLEOTIDE SEQUENCE</scope>
    <source>
        <strain evidence="5">ATCC 50979</strain>
    </source>
</reference>
<organism evidence="5">
    <name type="scientific">Sexangularia sp. CB-2014</name>
    <dbReference type="NCBI Taxonomy" id="1486929"/>
    <lineage>
        <taxon>Eukaryota</taxon>
        <taxon>Amoebozoa</taxon>
        <taxon>Tubulinea</taxon>
        <taxon>Elardia</taxon>
        <taxon>Arcellinida</taxon>
        <taxon>Arcellinida incertae sedis</taxon>
        <taxon>Sexangularia</taxon>
    </lineage>
</organism>
<dbReference type="EMBL" id="HBGL01003841">
    <property type="protein sequence ID" value="CAD9290867.1"/>
    <property type="molecule type" value="Transcribed_RNA"/>
</dbReference>
<evidence type="ECO:0000256" key="4">
    <source>
        <dbReference type="RuleBase" id="RU004005"/>
    </source>
</evidence>
<dbReference type="InterPro" id="IPR001063">
    <property type="entry name" value="Ribosomal_uL22"/>
</dbReference>
<protein>
    <recommendedName>
        <fullName evidence="6">50S ribosomal protein L22, chloroplastic</fullName>
    </recommendedName>
</protein>
<evidence type="ECO:0000256" key="1">
    <source>
        <dbReference type="ARBA" id="ARBA00009451"/>
    </source>
</evidence>
<dbReference type="AlphaFoldDB" id="A0A7S1V9X4"/>
<dbReference type="GO" id="GO:0022625">
    <property type="term" value="C:cytosolic large ribosomal subunit"/>
    <property type="evidence" value="ECO:0007669"/>
    <property type="project" value="TreeGrafter"/>
</dbReference>
<dbReference type="Gene3D" id="3.90.470.10">
    <property type="entry name" value="Ribosomal protein L22/L17"/>
    <property type="match status" value="1"/>
</dbReference>
<evidence type="ECO:0000256" key="3">
    <source>
        <dbReference type="ARBA" id="ARBA00023274"/>
    </source>
</evidence>
<dbReference type="InterPro" id="IPR036394">
    <property type="entry name" value="Ribosomal_uL22_sf"/>
</dbReference>
<keyword evidence="2 4" id="KW-0689">Ribosomal protein</keyword>
<dbReference type="SUPFAM" id="SSF54843">
    <property type="entry name" value="Ribosomal protein L22"/>
    <property type="match status" value="1"/>
</dbReference>
<dbReference type="GO" id="GO:0002181">
    <property type="term" value="P:cytoplasmic translation"/>
    <property type="evidence" value="ECO:0007669"/>
    <property type="project" value="TreeGrafter"/>
</dbReference>
<dbReference type="InterPro" id="IPR005721">
    <property type="entry name" value="Ribosomal_uL22_euk/arc"/>
</dbReference>
<proteinExistence type="inferred from homology"/>
<dbReference type="PANTHER" id="PTHR11593">
    <property type="entry name" value="60S RIBOSOMAL PROTEIN L17"/>
    <property type="match status" value="1"/>
</dbReference>
<accession>A0A7S1V9X4</accession>
<dbReference type="Pfam" id="PF00237">
    <property type="entry name" value="Ribosomal_L22"/>
    <property type="match status" value="1"/>
</dbReference>
<dbReference type="CDD" id="cd00336">
    <property type="entry name" value="Ribosomal_L22"/>
    <property type="match status" value="1"/>
</dbReference>
<dbReference type="PANTHER" id="PTHR11593:SF10">
    <property type="entry name" value="60S RIBOSOMAL PROTEIN L17"/>
    <property type="match status" value="1"/>
</dbReference>
<dbReference type="GO" id="GO:0003735">
    <property type="term" value="F:structural constituent of ribosome"/>
    <property type="evidence" value="ECO:0007669"/>
    <property type="project" value="InterPro"/>
</dbReference>
<evidence type="ECO:0000313" key="5">
    <source>
        <dbReference type="EMBL" id="CAD9290867.1"/>
    </source>
</evidence>
<sequence length="172" mass="19289">MVKISYSTHKGAVDKETTAMARGDNIRAHFKNTRETAMAIKGKTLPSALQYLEDVLNHKRCVPFRRFNGGPSRTPQAKEFKASQGRWPEKSVRVVIGLLKNLEANAEFKKLDTDAIVINHVSVQRAAKMRRRTFRAHGRINAYKRSPCHVELVGFVKSESVAKGSGMEVGRL</sequence>
<dbReference type="NCBIfam" id="TIGR01038">
    <property type="entry name" value="uL22_arch_euk"/>
    <property type="match status" value="1"/>
</dbReference>